<dbReference type="Gene3D" id="3.40.50.300">
    <property type="entry name" value="P-loop containing nucleotide triphosphate hydrolases"/>
    <property type="match status" value="1"/>
</dbReference>
<evidence type="ECO:0000259" key="6">
    <source>
        <dbReference type="SMART" id="SM00382"/>
    </source>
</evidence>
<evidence type="ECO:0000256" key="5">
    <source>
        <dbReference type="ARBA" id="ARBA00049360"/>
    </source>
</evidence>
<comment type="catalytic activity">
    <reaction evidence="5">
        <text>ATP + H2O = ADP + phosphate + H(+)</text>
        <dbReference type="Rhea" id="RHEA:13065"/>
        <dbReference type="ChEBI" id="CHEBI:15377"/>
        <dbReference type="ChEBI" id="CHEBI:15378"/>
        <dbReference type="ChEBI" id="CHEBI:30616"/>
        <dbReference type="ChEBI" id="CHEBI:43474"/>
        <dbReference type="ChEBI" id="CHEBI:456216"/>
    </reaction>
</comment>
<dbReference type="Proteomes" id="UP000027138">
    <property type="component" value="Unassembled WGS sequence"/>
</dbReference>
<evidence type="ECO:0000256" key="3">
    <source>
        <dbReference type="ARBA" id="ARBA00022801"/>
    </source>
</evidence>
<dbReference type="SMART" id="SM00382">
    <property type="entry name" value="AAA"/>
    <property type="match status" value="1"/>
</dbReference>
<comment type="similarity">
    <text evidence="2">Belongs to the AAA ATPase family. BCS1 subfamily.</text>
</comment>
<dbReference type="Gene3D" id="6.10.280.40">
    <property type="match status" value="1"/>
</dbReference>
<dbReference type="GO" id="GO:0005524">
    <property type="term" value="F:ATP binding"/>
    <property type="evidence" value="ECO:0007669"/>
    <property type="project" value="InterPro"/>
</dbReference>
<dbReference type="EMBL" id="KK914362">
    <property type="protein sequence ID" value="KDP38544.1"/>
    <property type="molecule type" value="Genomic_DNA"/>
</dbReference>
<dbReference type="SUPFAM" id="SSF52540">
    <property type="entry name" value="P-loop containing nucleoside triphosphate hydrolases"/>
    <property type="match status" value="1"/>
</dbReference>
<accession>A0A067L373</accession>
<dbReference type="PANTHER" id="PTHR23070">
    <property type="entry name" value="BCS1 AAA-TYPE ATPASE"/>
    <property type="match status" value="1"/>
</dbReference>
<dbReference type="InterPro" id="IPR027417">
    <property type="entry name" value="P-loop_NTPase"/>
</dbReference>
<evidence type="ECO:0000313" key="7">
    <source>
        <dbReference type="EMBL" id="KDP38544.1"/>
    </source>
</evidence>
<dbReference type="InterPro" id="IPR050747">
    <property type="entry name" value="Mitochondrial_chaperone_BCS1"/>
</dbReference>
<name>A0A067L373_JATCU</name>
<evidence type="ECO:0000256" key="4">
    <source>
        <dbReference type="ARBA" id="ARBA00022842"/>
    </source>
</evidence>
<dbReference type="InterPro" id="IPR003593">
    <property type="entry name" value="AAA+_ATPase"/>
</dbReference>
<dbReference type="GO" id="GO:0016887">
    <property type="term" value="F:ATP hydrolysis activity"/>
    <property type="evidence" value="ECO:0007669"/>
    <property type="project" value="InterPro"/>
</dbReference>
<dbReference type="GO" id="GO:0006950">
    <property type="term" value="P:response to stress"/>
    <property type="evidence" value="ECO:0007669"/>
    <property type="project" value="UniProtKB-ARBA"/>
</dbReference>
<dbReference type="InterPro" id="IPR058017">
    <property type="entry name" value="At3g28540-like_C"/>
</dbReference>
<keyword evidence="3" id="KW-0378">Hydrolase</keyword>
<comment type="cofactor">
    <cofactor evidence="1">
        <name>Mg(2+)</name>
        <dbReference type="ChEBI" id="CHEBI:18420"/>
    </cofactor>
</comment>
<keyword evidence="4" id="KW-0460">Magnesium</keyword>
<dbReference type="AlphaFoldDB" id="A0A067L373"/>
<dbReference type="Pfam" id="PF25568">
    <property type="entry name" value="AAA_lid_At3g28540"/>
    <property type="match status" value="1"/>
</dbReference>
<protein>
    <recommendedName>
        <fullName evidence="6">AAA+ ATPase domain-containing protein</fullName>
    </recommendedName>
</protein>
<gene>
    <name evidence="7" type="ORF">JCGZ_04469</name>
</gene>
<dbReference type="InterPro" id="IPR025753">
    <property type="entry name" value="AAA_N_dom"/>
</dbReference>
<evidence type="ECO:0000256" key="1">
    <source>
        <dbReference type="ARBA" id="ARBA00001946"/>
    </source>
</evidence>
<keyword evidence="8" id="KW-1185">Reference proteome</keyword>
<dbReference type="InterPro" id="IPR003959">
    <property type="entry name" value="ATPase_AAA_core"/>
</dbReference>
<dbReference type="OrthoDB" id="10251412at2759"/>
<dbReference type="STRING" id="180498.A0A067L373"/>
<evidence type="ECO:0000313" key="8">
    <source>
        <dbReference type="Proteomes" id="UP000027138"/>
    </source>
</evidence>
<dbReference type="Pfam" id="PF00004">
    <property type="entry name" value="AAA"/>
    <property type="match status" value="1"/>
</dbReference>
<sequence length="448" mass="51700">MMLSLPKTETLLSTAASLAATAILFRSITKDLIPQPVHDYFHSTLRKISTRLSSQLTIIIDEFDDLTANQMFQAANVYLGSNLSPLTRRIKVNKPEKEKELAVTIDRDQELLDVFQGVELRWVLVSSHIETHVSSNKKRNDGGTFSRSELRYFELSFKSKYRDLVLSSYLPHILRKAKAIREEKKTLKLHTIDYNGTDYWGSINFDHPATFDTIAMDPDMKTTLLEDLNQFLAGKEFYRRVGKAWKRGYLLYGPPGTGKSSLVAAMANYLKFDVYDLDLKEVQCNSDLKMIEMSPGPLRFTQEGQRLLLICHLIYRYWNCSLLYQKRLLIGTGNRSILVVEDIDRSFESLDEDKVTLSGLLNFIDGLWSSCGDERIIVFTTNYKDQLDPVLLRPGRMDVHLHMSYCTFFGFKRLASNYLQIHEHPLLEEIEQLLEKVRQRLLKLLESC</sequence>
<dbReference type="Pfam" id="PF14363">
    <property type="entry name" value="AAA_assoc"/>
    <property type="match status" value="1"/>
</dbReference>
<reference evidence="7 8" key="1">
    <citation type="journal article" date="2014" name="PLoS ONE">
        <title>Global Analysis of Gene Expression Profiles in Physic Nut (Jatropha curcas L.) Seedlings Exposed to Salt Stress.</title>
        <authorList>
            <person name="Zhang L."/>
            <person name="Zhang C."/>
            <person name="Wu P."/>
            <person name="Chen Y."/>
            <person name="Li M."/>
            <person name="Jiang H."/>
            <person name="Wu G."/>
        </authorList>
    </citation>
    <scope>NUCLEOTIDE SEQUENCE [LARGE SCALE GENOMIC DNA]</scope>
    <source>
        <strain evidence="8">cv. GZQX0401</strain>
        <tissue evidence="7">Young leaves</tissue>
    </source>
</reference>
<proteinExistence type="inferred from homology"/>
<evidence type="ECO:0000256" key="2">
    <source>
        <dbReference type="ARBA" id="ARBA00007448"/>
    </source>
</evidence>
<organism evidence="7 8">
    <name type="scientific">Jatropha curcas</name>
    <name type="common">Barbados nut</name>
    <dbReference type="NCBI Taxonomy" id="180498"/>
    <lineage>
        <taxon>Eukaryota</taxon>
        <taxon>Viridiplantae</taxon>
        <taxon>Streptophyta</taxon>
        <taxon>Embryophyta</taxon>
        <taxon>Tracheophyta</taxon>
        <taxon>Spermatophyta</taxon>
        <taxon>Magnoliopsida</taxon>
        <taxon>eudicotyledons</taxon>
        <taxon>Gunneridae</taxon>
        <taxon>Pentapetalae</taxon>
        <taxon>rosids</taxon>
        <taxon>fabids</taxon>
        <taxon>Malpighiales</taxon>
        <taxon>Euphorbiaceae</taxon>
        <taxon>Crotonoideae</taxon>
        <taxon>Jatropheae</taxon>
        <taxon>Jatropha</taxon>
    </lineage>
</organism>
<feature type="domain" description="AAA+ ATPase" evidence="6">
    <location>
        <begin position="245"/>
        <end position="407"/>
    </location>
</feature>